<dbReference type="RefSeq" id="WP_054361106.1">
    <property type="nucleotide sequence ID" value="NZ_LJYW01000001.1"/>
</dbReference>
<dbReference type="InterPro" id="IPR029045">
    <property type="entry name" value="ClpP/crotonase-like_dom_sf"/>
</dbReference>
<evidence type="ECO:0000256" key="2">
    <source>
        <dbReference type="ARBA" id="ARBA00011915"/>
    </source>
</evidence>
<keyword evidence="3" id="KW-0378">Hydrolase</keyword>
<dbReference type="PANTHER" id="PTHR43176:SF3">
    <property type="entry name" value="3-HYDROXYISOBUTYRYL-COA HYDROLASE, MITOCHONDRIAL"/>
    <property type="match status" value="1"/>
</dbReference>
<dbReference type="Proteomes" id="UP000048984">
    <property type="component" value="Unassembled WGS sequence"/>
</dbReference>
<evidence type="ECO:0000313" key="5">
    <source>
        <dbReference type="EMBL" id="KPL54940.1"/>
    </source>
</evidence>
<dbReference type="Gene3D" id="3.90.226.10">
    <property type="entry name" value="2-enoyl-CoA Hydratase, Chain A, domain 1"/>
    <property type="match status" value="1"/>
</dbReference>
<protein>
    <recommendedName>
        <fullName evidence="2">3-hydroxyisobutyryl-CoA hydrolase</fullName>
        <ecNumber evidence="2">3.1.2.4</ecNumber>
    </recommendedName>
</protein>
<evidence type="ECO:0000256" key="3">
    <source>
        <dbReference type="ARBA" id="ARBA00022801"/>
    </source>
</evidence>
<dbReference type="NCBIfam" id="NF004127">
    <property type="entry name" value="PRK05617.1"/>
    <property type="match status" value="1"/>
</dbReference>
<comment type="catalytic activity">
    <reaction evidence="1">
        <text>3-hydroxy-2-methylpropanoyl-CoA + H2O = 3-hydroxy-2-methylpropanoate + CoA + H(+)</text>
        <dbReference type="Rhea" id="RHEA:20888"/>
        <dbReference type="ChEBI" id="CHEBI:11805"/>
        <dbReference type="ChEBI" id="CHEBI:15377"/>
        <dbReference type="ChEBI" id="CHEBI:15378"/>
        <dbReference type="ChEBI" id="CHEBI:57287"/>
        <dbReference type="ChEBI" id="CHEBI:57340"/>
        <dbReference type="EC" id="3.1.2.4"/>
    </reaction>
</comment>
<evidence type="ECO:0000259" key="4">
    <source>
        <dbReference type="Pfam" id="PF16113"/>
    </source>
</evidence>
<organism evidence="5 6">
    <name type="scientific">Prosthecodimorpha hirschii</name>
    <dbReference type="NCBI Taxonomy" id="665126"/>
    <lineage>
        <taxon>Bacteria</taxon>
        <taxon>Pseudomonadati</taxon>
        <taxon>Pseudomonadota</taxon>
        <taxon>Alphaproteobacteria</taxon>
        <taxon>Hyphomicrobiales</taxon>
        <taxon>Ancalomicrobiaceae</taxon>
        <taxon>Prosthecodimorpha</taxon>
    </lineage>
</organism>
<proteinExistence type="predicted"/>
<dbReference type="InterPro" id="IPR045004">
    <property type="entry name" value="ECH_dom"/>
</dbReference>
<dbReference type="AlphaFoldDB" id="A0A0P6W731"/>
<dbReference type="PANTHER" id="PTHR43176">
    <property type="entry name" value="3-HYDROXYISOBUTYRYL-COA HYDROLASE-RELATED"/>
    <property type="match status" value="1"/>
</dbReference>
<evidence type="ECO:0000256" key="1">
    <source>
        <dbReference type="ARBA" id="ARBA00001709"/>
    </source>
</evidence>
<feature type="domain" description="Enoyl-CoA hydratase/isomerase" evidence="4">
    <location>
        <begin position="21"/>
        <end position="340"/>
    </location>
</feature>
<comment type="caution">
    <text evidence="5">The sequence shown here is derived from an EMBL/GenBank/DDBJ whole genome shotgun (WGS) entry which is preliminary data.</text>
</comment>
<gene>
    <name evidence="5" type="ORF">ABB55_24180</name>
</gene>
<sequence>MTDATDTEPTDLAIERRGKAGFIKLDRPQALNALTHGMVRGIRATLDAWRDDPTIAHVVFTAAGEKAFSAGGDIRHIYDLGRAGDPTQIEFFRDEYRLNAVIRAYPKPITALIDGIVMGGGVGIAVNGRYRVGSEKTAFAMPEVGIGFFPDVGGTYILPRCPGRLGTWLALTGGRLRQADARFAGILTHCVPRARLAELAADLAEVADPLPLLTAFDADPGPAPVAALMPEIDRIFARPTVGEILAALDASPGDWAAATARDIRSKSPTSLEIALRQMQMGATRDFEDCMRLEFRIVSRILKGDDFYEGVRSVIIDKDNAPRWRPADPEEIDIVDIEAHFVAPAGGDLTFG</sequence>
<reference evidence="5 6" key="2">
    <citation type="submission" date="2015-10" db="EMBL/GenBank/DDBJ databases">
        <title>Draft Genome Sequence of Prosthecomicrobium hirschii ATCC 27832.</title>
        <authorList>
            <person name="Daniel J."/>
            <person name="Givan S.A."/>
            <person name="Brun Y.V."/>
            <person name="Brown P.J."/>
        </authorList>
    </citation>
    <scope>NUCLEOTIDE SEQUENCE [LARGE SCALE GENOMIC DNA]</scope>
    <source>
        <strain evidence="5 6">16</strain>
    </source>
</reference>
<dbReference type="EMBL" id="LJYW01000001">
    <property type="protein sequence ID" value="KPL54940.1"/>
    <property type="molecule type" value="Genomic_DNA"/>
</dbReference>
<dbReference type="EC" id="3.1.2.4" evidence="2"/>
<dbReference type="InterPro" id="IPR032259">
    <property type="entry name" value="HIBYL-CoA-H"/>
</dbReference>
<reference evidence="5 6" key="1">
    <citation type="submission" date="2015-09" db="EMBL/GenBank/DDBJ databases">
        <authorList>
            <person name="Jackson K.R."/>
            <person name="Lunt B.L."/>
            <person name="Fisher J.N.B."/>
            <person name="Gardner A.V."/>
            <person name="Bailey M.E."/>
            <person name="Deus L.M."/>
            <person name="Earl A.S."/>
            <person name="Gibby P.D."/>
            <person name="Hartmann K.A."/>
            <person name="Liu J.E."/>
            <person name="Manci A.M."/>
            <person name="Nielsen D.A."/>
            <person name="Solomon M.B."/>
            <person name="Breakwell D.P."/>
            <person name="Burnett S.H."/>
            <person name="Grose J.H."/>
        </authorList>
    </citation>
    <scope>NUCLEOTIDE SEQUENCE [LARGE SCALE GENOMIC DNA]</scope>
    <source>
        <strain evidence="5 6">16</strain>
    </source>
</reference>
<dbReference type="CDD" id="cd06558">
    <property type="entry name" value="crotonase-like"/>
    <property type="match status" value="1"/>
</dbReference>
<dbReference type="Pfam" id="PF16113">
    <property type="entry name" value="ECH_2"/>
    <property type="match status" value="1"/>
</dbReference>
<accession>A0A0P6W731</accession>
<name>A0A0P6W731_9HYPH</name>
<dbReference type="GO" id="GO:0003860">
    <property type="term" value="F:3-hydroxyisobutyryl-CoA hydrolase activity"/>
    <property type="evidence" value="ECO:0007669"/>
    <property type="project" value="UniProtKB-EC"/>
</dbReference>
<evidence type="ECO:0000313" key="6">
    <source>
        <dbReference type="Proteomes" id="UP000048984"/>
    </source>
</evidence>
<dbReference type="SUPFAM" id="SSF52096">
    <property type="entry name" value="ClpP/crotonase"/>
    <property type="match status" value="1"/>
</dbReference>
<keyword evidence="6" id="KW-1185">Reference proteome</keyword>
<dbReference type="GO" id="GO:0006574">
    <property type="term" value="P:L-valine catabolic process"/>
    <property type="evidence" value="ECO:0007669"/>
    <property type="project" value="TreeGrafter"/>
</dbReference>
<dbReference type="STRING" id="665126.ABB55_24180"/>